<dbReference type="PROSITE" id="PS50152">
    <property type="entry name" value="25A_SYNTH_3"/>
    <property type="match status" value="1"/>
</dbReference>
<keyword evidence="8" id="KW-0391">Immunity</keyword>
<dbReference type="Pfam" id="PF10421">
    <property type="entry name" value="OAS1_C"/>
    <property type="match status" value="1"/>
</dbReference>
<dbReference type="PANTHER" id="PTHR11258:SF7">
    <property type="entry name" value="2'-5'-OLIGOADENYLATE SYNTHASE-LIKE PROTEIN 2"/>
    <property type="match status" value="1"/>
</dbReference>
<comment type="subcellular location">
    <subcellularLocation>
        <location evidence="3">Cytoplasm</location>
    </subcellularLocation>
</comment>
<protein>
    <recommendedName>
        <fullName evidence="5">2'-5' oligoadenylate synthase</fullName>
        <ecNumber evidence="5">2.7.7.84</ecNumber>
    </recommendedName>
</protein>
<keyword evidence="7" id="KW-0399">Innate immunity</keyword>
<dbReference type="GO" id="GO:0046872">
    <property type="term" value="F:metal ion binding"/>
    <property type="evidence" value="ECO:0007669"/>
    <property type="project" value="UniProtKB-KW"/>
</dbReference>
<dbReference type="GO" id="GO:0005524">
    <property type="term" value="F:ATP binding"/>
    <property type="evidence" value="ECO:0007669"/>
    <property type="project" value="UniProtKB-KW"/>
</dbReference>
<organism evidence="13 14">
    <name type="scientific">Podarcis muralis</name>
    <name type="common">Wall lizard</name>
    <name type="synonym">Lacerta muralis</name>
    <dbReference type="NCBI Taxonomy" id="64176"/>
    <lineage>
        <taxon>Eukaryota</taxon>
        <taxon>Metazoa</taxon>
        <taxon>Chordata</taxon>
        <taxon>Craniata</taxon>
        <taxon>Vertebrata</taxon>
        <taxon>Euteleostomi</taxon>
        <taxon>Lepidosauria</taxon>
        <taxon>Squamata</taxon>
        <taxon>Bifurcata</taxon>
        <taxon>Unidentata</taxon>
        <taxon>Episquamata</taxon>
        <taxon>Laterata</taxon>
        <taxon>Lacertibaenia</taxon>
        <taxon>Lacertidae</taxon>
        <taxon>Podarcis</taxon>
    </lineage>
</organism>
<dbReference type="InterPro" id="IPR043518">
    <property type="entry name" value="2-5OAS_N_CS"/>
</dbReference>
<dbReference type="GO" id="GO:0005654">
    <property type="term" value="C:nucleoplasm"/>
    <property type="evidence" value="ECO:0007669"/>
    <property type="project" value="TreeGrafter"/>
</dbReference>
<keyword evidence="6" id="KW-0963">Cytoplasm</keyword>
<dbReference type="PROSITE" id="PS00833">
    <property type="entry name" value="25A_SYNTH_2"/>
    <property type="match status" value="1"/>
</dbReference>
<dbReference type="FunFam" id="3.30.460.10:FF:000007">
    <property type="entry name" value="2'-5'-oligoadenylate synthetase 1"/>
    <property type="match status" value="1"/>
</dbReference>
<evidence type="ECO:0000313" key="13">
    <source>
        <dbReference type="Ensembl" id="ENSPMRP00000024205.1"/>
    </source>
</evidence>
<dbReference type="GO" id="GO:0001730">
    <property type="term" value="F:2'-5'-oligoadenylate synthetase activity"/>
    <property type="evidence" value="ECO:0007669"/>
    <property type="project" value="UniProtKB-EC"/>
</dbReference>
<evidence type="ECO:0000256" key="6">
    <source>
        <dbReference type="ARBA" id="ARBA00022490"/>
    </source>
</evidence>
<dbReference type="GO" id="GO:0045071">
    <property type="term" value="P:negative regulation of viral genome replication"/>
    <property type="evidence" value="ECO:0007669"/>
    <property type="project" value="TreeGrafter"/>
</dbReference>
<evidence type="ECO:0000256" key="10">
    <source>
        <dbReference type="ARBA" id="ARBA00023118"/>
    </source>
</evidence>
<comment type="similarity">
    <text evidence="4">Belongs to the 2-5A synthase family.</text>
</comment>
<reference evidence="13" key="2">
    <citation type="submission" date="2025-08" db="UniProtKB">
        <authorList>
            <consortium name="Ensembl"/>
        </authorList>
    </citation>
    <scope>IDENTIFICATION</scope>
</reference>
<dbReference type="Gene3D" id="3.30.460.10">
    <property type="entry name" value="Beta Polymerase, domain 2"/>
    <property type="match status" value="1"/>
</dbReference>
<dbReference type="GeneTree" id="ENSGT00510000046406"/>
<name>A0A670JJR4_PODMU</name>
<dbReference type="InterPro" id="IPR018952">
    <property type="entry name" value="2-5-oligoAdlate_synth_1_dom2/C"/>
</dbReference>
<sequence>MDPLYKCGPKELDTFIFQNLQPNEEFNEQVRKAINIICEFLKSTCFRDFTPPRPKVLKVVKGGSSGKGTALKGGSDADLVLFLNIFNGYEDQERDRGFIIQEIEKRLKECRERIRSDIEVRIEKPKWDNPRVLSFQLRSGDFTEEYIDFDVLPAFDALGHYRGGKPDPQVYIGLINSSRGQGGQFSPCFTELQRDFIRERPTKLKSLIRLVKYWYKQLSELRSKPPKYALELLAVYAWEQDGEKTYFDMAEGFRTVLWLIQQYRDLCIFWTKYYDFQNETLKKYLHTQLRKTRPVILDPADPTGNVGEGKRWDLLAEKAAKCATQKCFRKPDGSMVQPWNVPEKESEILPETLRSVLLSSEAPPAGEIAKARRL</sequence>
<reference evidence="13 14" key="1">
    <citation type="journal article" date="2019" name="Proc. Natl. Acad. Sci. U.S.A.">
        <title>Regulatory changes in pterin and carotenoid genes underlie balanced color polymorphisms in the wall lizard.</title>
        <authorList>
            <person name="Andrade P."/>
            <person name="Pinho C."/>
            <person name="Perez I de Lanuza G."/>
            <person name="Afonso S."/>
            <person name="Brejcha J."/>
            <person name="Rubin C.J."/>
            <person name="Wallerman O."/>
            <person name="Pereira P."/>
            <person name="Sabatino S.J."/>
            <person name="Bellati A."/>
            <person name="Pellitteri-Rosa D."/>
            <person name="Bosakova Z."/>
            <person name="Bunikis I."/>
            <person name="Carretero M.A."/>
            <person name="Feiner N."/>
            <person name="Marsik P."/>
            <person name="Pauperio F."/>
            <person name="Salvi D."/>
            <person name="Soler L."/>
            <person name="While G.M."/>
            <person name="Uller T."/>
            <person name="Font E."/>
            <person name="Andersson L."/>
            <person name="Carneiro M."/>
        </authorList>
    </citation>
    <scope>NUCLEOTIDE SEQUENCE</scope>
</reference>
<dbReference type="InterPro" id="IPR043519">
    <property type="entry name" value="NT_sf"/>
</dbReference>
<feature type="domain" description="Polymerase nucleotidyl transferase" evidence="11">
    <location>
        <begin position="54"/>
        <end position="109"/>
    </location>
</feature>
<evidence type="ECO:0000256" key="5">
    <source>
        <dbReference type="ARBA" id="ARBA00012577"/>
    </source>
</evidence>
<dbReference type="FunFam" id="1.10.1410.20:FF:000001">
    <property type="entry name" value="2'-5'-oligoadenylate synthetase 1"/>
    <property type="match status" value="1"/>
</dbReference>
<dbReference type="GO" id="GO:0016020">
    <property type="term" value="C:membrane"/>
    <property type="evidence" value="ECO:0007669"/>
    <property type="project" value="TreeGrafter"/>
</dbReference>
<dbReference type="InterPro" id="IPR006116">
    <property type="entry name" value="NT_2-5OAS_ClassI-CCAase"/>
</dbReference>
<dbReference type="EC" id="2.7.7.84" evidence="5"/>
<keyword evidence="10" id="KW-0051">Antiviral defense</keyword>
<dbReference type="Ensembl" id="ENSPMRT00000025671.1">
    <property type="protein sequence ID" value="ENSPMRP00000024205.1"/>
    <property type="gene ID" value="ENSPMRG00000015647.1"/>
</dbReference>
<dbReference type="SUPFAM" id="SSF81301">
    <property type="entry name" value="Nucleotidyltransferase"/>
    <property type="match status" value="1"/>
</dbReference>
<dbReference type="GO" id="GO:0051607">
    <property type="term" value="P:defense response to virus"/>
    <property type="evidence" value="ECO:0007669"/>
    <property type="project" value="UniProtKB-KW"/>
</dbReference>
<comment type="cofactor">
    <cofactor evidence="2">
        <name>Mg(2+)</name>
        <dbReference type="ChEBI" id="CHEBI:18420"/>
    </cofactor>
</comment>
<evidence type="ECO:0000256" key="8">
    <source>
        <dbReference type="ARBA" id="ARBA00022859"/>
    </source>
</evidence>
<evidence type="ECO:0000256" key="7">
    <source>
        <dbReference type="ARBA" id="ARBA00022588"/>
    </source>
</evidence>
<dbReference type="PANTHER" id="PTHR11258">
    <property type="entry name" value="2-5 OLIGOADENYLATE SYNTHETASE"/>
    <property type="match status" value="1"/>
</dbReference>
<dbReference type="PROSITE" id="PS00832">
    <property type="entry name" value="25A_SYNTH_1"/>
    <property type="match status" value="1"/>
</dbReference>
<evidence type="ECO:0000256" key="3">
    <source>
        <dbReference type="ARBA" id="ARBA00004496"/>
    </source>
</evidence>
<dbReference type="GO" id="GO:0003725">
    <property type="term" value="F:double-stranded RNA binding"/>
    <property type="evidence" value="ECO:0007669"/>
    <property type="project" value="TreeGrafter"/>
</dbReference>
<evidence type="ECO:0000259" key="12">
    <source>
        <dbReference type="Pfam" id="PF10421"/>
    </source>
</evidence>
<proteinExistence type="inferred from homology"/>
<dbReference type="Gene3D" id="1.10.1410.20">
    <property type="entry name" value="2'-5'-oligoadenylate synthetase 1, domain 2"/>
    <property type="match status" value="1"/>
</dbReference>
<dbReference type="GO" id="GO:0045087">
    <property type="term" value="P:innate immune response"/>
    <property type="evidence" value="ECO:0007669"/>
    <property type="project" value="UniProtKB-KW"/>
</dbReference>
<dbReference type="SUPFAM" id="SSF81631">
    <property type="entry name" value="PAP/OAS1 substrate-binding domain"/>
    <property type="match status" value="1"/>
</dbReference>
<evidence type="ECO:0000256" key="1">
    <source>
        <dbReference type="ARBA" id="ARBA00001112"/>
    </source>
</evidence>
<evidence type="ECO:0000256" key="2">
    <source>
        <dbReference type="ARBA" id="ARBA00001946"/>
    </source>
</evidence>
<evidence type="ECO:0000259" key="11">
    <source>
        <dbReference type="Pfam" id="PF01909"/>
    </source>
</evidence>
<evidence type="ECO:0000313" key="14">
    <source>
        <dbReference type="Proteomes" id="UP000472272"/>
    </source>
</evidence>
<gene>
    <name evidence="13" type="primary">LOC114586818</name>
</gene>
<comment type="catalytic activity">
    <reaction evidence="1">
        <text>3 ATP = 5'-triphosphoadenylyl-(2'-&gt;5')-adenylyl-(2'-&gt;5')-adenosine + 2 diphosphate</text>
        <dbReference type="Rhea" id="RHEA:34407"/>
        <dbReference type="ChEBI" id="CHEBI:30616"/>
        <dbReference type="ChEBI" id="CHEBI:33019"/>
        <dbReference type="ChEBI" id="CHEBI:67143"/>
        <dbReference type="EC" id="2.7.7.84"/>
    </reaction>
</comment>
<dbReference type="InterPro" id="IPR006117">
    <property type="entry name" value="2-5OAS_C_CS"/>
</dbReference>
<keyword evidence="14" id="KW-1185">Reference proteome</keyword>
<dbReference type="Pfam" id="PF01909">
    <property type="entry name" value="NTP_transf_2"/>
    <property type="match status" value="1"/>
</dbReference>
<evidence type="ECO:0000256" key="9">
    <source>
        <dbReference type="ARBA" id="ARBA00022884"/>
    </source>
</evidence>
<dbReference type="CDD" id="cd05400">
    <property type="entry name" value="NT_2-5OAS_ClassI-CCAase"/>
    <property type="match status" value="1"/>
</dbReference>
<dbReference type="AlphaFoldDB" id="A0A670JJR4"/>
<dbReference type="Proteomes" id="UP000472272">
    <property type="component" value="Chromosome 16"/>
</dbReference>
<accession>A0A670JJR4</accession>
<feature type="domain" description="2'-5'-oligoadenylate synthetase 1" evidence="12">
    <location>
        <begin position="165"/>
        <end position="343"/>
    </location>
</feature>
<dbReference type="InterPro" id="IPR002934">
    <property type="entry name" value="Polymerase_NTP_transf_dom"/>
</dbReference>
<reference evidence="13" key="3">
    <citation type="submission" date="2025-09" db="UniProtKB">
        <authorList>
            <consortium name="Ensembl"/>
        </authorList>
    </citation>
    <scope>IDENTIFICATION</scope>
</reference>
<dbReference type="GO" id="GO:0005829">
    <property type="term" value="C:cytosol"/>
    <property type="evidence" value="ECO:0007669"/>
    <property type="project" value="TreeGrafter"/>
</dbReference>
<keyword evidence="9" id="KW-0694">RNA-binding</keyword>
<dbReference type="OMA" id="CCMDLYG"/>
<evidence type="ECO:0000256" key="4">
    <source>
        <dbReference type="ARBA" id="ARBA00009526"/>
    </source>
</evidence>